<reference evidence="1 2" key="1">
    <citation type="submission" date="2016-10" db="EMBL/GenBank/DDBJ databases">
        <authorList>
            <person name="de Groot N.N."/>
        </authorList>
    </citation>
    <scope>NUCLEOTIDE SEQUENCE [LARGE SCALE GENOMIC DNA]</scope>
    <source>
        <strain evidence="1 2">DSM 1801</strain>
    </source>
</reference>
<sequence>IKRIRLYISFIRKYDEEIKGILESLHELVDANKDTHFVKQIHLIETFKGAGFLSAVSLMGEIGDFSAFAKPKLVAMGAVSHKVCNMIFAILRDNKRKIFSPRDKCAHF</sequence>
<gene>
    <name evidence="1" type="ORF">SAMN04487772_1141</name>
</gene>
<evidence type="ECO:0000313" key="1">
    <source>
        <dbReference type="EMBL" id="SET30038.1"/>
    </source>
</evidence>
<dbReference type="EMBL" id="FOHN01000014">
    <property type="protein sequence ID" value="SET30038.1"/>
    <property type="molecule type" value="Genomic_DNA"/>
</dbReference>
<accession>A0A1I0DCI2</accession>
<feature type="non-terminal residue" evidence="1">
    <location>
        <position position="1"/>
    </location>
</feature>
<evidence type="ECO:0008006" key="3">
    <source>
        <dbReference type="Google" id="ProtNLM"/>
    </source>
</evidence>
<name>A0A1I0DCI2_9FIRM</name>
<organism evidence="1 2">
    <name type="scientific">[Clostridium] polysaccharolyticum</name>
    <dbReference type="NCBI Taxonomy" id="29364"/>
    <lineage>
        <taxon>Bacteria</taxon>
        <taxon>Bacillati</taxon>
        <taxon>Bacillota</taxon>
        <taxon>Clostridia</taxon>
        <taxon>Lachnospirales</taxon>
        <taxon>Lachnospiraceae</taxon>
    </lineage>
</organism>
<dbReference type="Proteomes" id="UP000199800">
    <property type="component" value="Unassembled WGS sequence"/>
</dbReference>
<dbReference type="OrthoDB" id="9811278at2"/>
<proteinExistence type="predicted"/>
<protein>
    <recommendedName>
        <fullName evidence="3">Transposase IS116/IS110/IS902 family protein</fullName>
    </recommendedName>
</protein>
<keyword evidence="2" id="KW-1185">Reference proteome</keyword>
<evidence type="ECO:0000313" key="2">
    <source>
        <dbReference type="Proteomes" id="UP000199800"/>
    </source>
</evidence>
<dbReference type="AlphaFoldDB" id="A0A1I0DCI2"/>